<feature type="compositionally biased region" description="Low complexity" evidence="4">
    <location>
        <begin position="523"/>
        <end position="534"/>
    </location>
</feature>
<keyword evidence="7" id="KW-1185">Reference proteome</keyword>
<gene>
    <name evidence="6" type="ORF">PG986_013127</name>
</gene>
<dbReference type="RefSeq" id="XP_066693492.1">
    <property type="nucleotide sequence ID" value="XM_066849349.1"/>
</dbReference>
<accession>A0ABR1PUQ1</accession>
<dbReference type="PANTHER" id="PTHR31001:SF57">
    <property type="entry name" value="ZN(II)2CYS6 TRANSCRIPTION FACTOR (EUROFUNG)"/>
    <property type="match status" value="1"/>
</dbReference>
<dbReference type="PROSITE" id="PS50048">
    <property type="entry name" value="ZN2_CY6_FUNGAL_2"/>
    <property type="match status" value="1"/>
</dbReference>
<comment type="subcellular location">
    <subcellularLocation>
        <location evidence="1">Nucleus</location>
    </subcellularLocation>
</comment>
<proteinExistence type="predicted"/>
<feature type="region of interest" description="Disordered" evidence="4">
    <location>
        <begin position="1"/>
        <end position="21"/>
    </location>
</feature>
<evidence type="ECO:0000256" key="1">
    <source>
        <dbReference type="ARBA" id="ARBA00004123"/>
    </source>
</evidence>
<name>A0ABR1PUQ1_9PEZI</name>
<dbReference type="Pfam" id="PF04082">
    <property type="entry name" value="Fungal_trans"/>
    <property type="match status" value="1"/>
</dbReference>
<feature type="domain" description="Zn(2)-C6 fungal-type" evidence="5">
    <location>
        <begin position="29"/>
        <end position="58"/>
    </location>
</feature>
<dbReference type="CDD" id="cd12148">
    <property type="entry name" value="fungal_TF_MHR"/>
    <property type="match status" value="1"/>
</dbReference>
<dbReference type="Pfam" id="PF00172">
    <property type="entry name" value="Zn_clus"/>
    <property type="match status" value="1"/>
</dbReference>
<feature type="region of interest" description="Disordered" evidence="4">
    <location>
        <begin position="639"/>
        <end position="674"/>
    </location>
</feature>
<dbReference type="PROSITE" id="PS00463">
    <property type="entry name" value="ZN2_CY6_FUNGAL_1"/>
    <property type="match status" value="1"/>
</dbReference>
<organism evidence="6 7">
    <name type="scientific">Apiospora aurea</name>
    <dbReference type="NCBI Taxonomy" id="335848"/>
    <lineage>
        <taxon>Eukaryota</taxon>
        <taxon>Fungi</taxon>
        <taxon>Dikarya</taxon>
        <taxon>Ascomycota</taxon>
        <taxon>Pezizomycotina</taxon>
        <taxon>Sordariomycetes</taxon>
        <taxon>Xylariomycetidae</taxon>
        <taxon>Amphisphaeriales</taxon>
        <taxon>Apiosporaceae</taxon>
        <taxon>Apiospora</taxon>
    </lineage>
</organism>
<dbReference type="GeneID" id="92082411"/>
<dbReference type="SMART" id="SM00066">
    <property type="entry name" value="GAL4"/>
    <property type="match status" value="1"/>
</dbReference>
<dbReference type="EMBL" id="JAQQWE010000009">
    <property type="protein sequence ID" value="KAK7940740.1"/>
    <property type="molecule type" value="Genomic_DNA"/>
</dbReference>
<dbReference type="InterPro" id="IPR036864">
    <property type="entry name" value="Zn2-C6_fun-type_DNA-bd_sf"/>
</dbReference>
<dbReference type="SUPFAM" id="SSF57701">
    <property type="entry name" value="Zn2/Cys6 DNA-binding domain"/>
    <property type="match status" value="1"/>
</dbReference>
<dbReference type="Gene3D" id="4.10.240.10">
    <property type="entry name" value="Zn(2)-C6 fungal-type DNA-binding domain"/>
    <property type="match status" value="1"/>
</dbReference>
<dbReference type="InterPro" id="IPR001138">
    <property type="entry name" value="Zn2Cys6_DnaBD"/>
</dbReference>
<dbReference type="SMART" id="SM00906">
    <property type="entry name" value="Fungal_trans"/>
    <property type="match status" value="1"/>
</dbReference>
<keyword evidence="3" id="KW-0539">Nucleus</keyword>
<evidence type="ECO:0000256" key="3">
    <source>
        <dbReference type="ARBA" id="ARBA00023242"/>
    </source>
</evidence>
<evidence type="ECO:0000259" key="5">
    <source>
        <dbReference type="PROSITE" id="PS50048"/>
    </source>
</evidence>
<evidence type="ECO:0000256" key="2">
    <source>
        <dbReference type="ARBA" id="ARBA00022723"/>
    </source>
</evidence>
<dbReference type="PANTHER" id="PTHR31001">
    <property type="entry name" value="UNCHARACTERIZED TRANSCRIPTIONAL REGULATORY PROTEIN"/>
    <property type="match status" value="1"/>
</dbReference>
<dbReference type="InterPro" id="IPR050613">
    <property type="entry name" value="Sec_Metabolite_Reg"/>
</dbReference>
<feature type="region of interest" description="Disordered" evidence="4">
    <location>
        <begin position="518"/>
        <end position="537"/>
    </location>
</feature>
<feature type="compositionally biased region" description="Low complexity" evidence="4">
    <location>
        <begin position="650"/>
        <end position="673"/>
    </location>
</feature>
<protein>
    <recommendedName>
        <fullName evidence="5">Zn(2)-C6 fungal-type domain-containing protein</fullName>
    </recommendedName>
</protein>
<dbReference type="Proteomes" id="UP001391051">
    <property type="component" value="Unassembled WGS sequence"/>
</dbReference>
<sequence>MMVEPGLVTGSDTIPRAPANASGGRNLRSCQSCRARKIKCDRQQPCSNCARVDADCVYPSGRGRAPKRPRKVTDSYVADRLSHLEAVIRKLDSRSHARGPVAGGSNPIKARISAASGLGQVQANADQPADERFSRLMVREQTSYYVNDNALWGNLADEVEELREMLLDPGSEDESLDSPAFGGSSLTSTSSGMNAAIFGYRSTAHSLQSLHPLLAQAVALFRVFTENVAPMVRIFHLPTLSRDYWDALASLDSVSKETEAVLFTVYYTAAISLSPQKCMEILGIPREQALTQFRFAVEQSLARANLLNTQSMTLLQAATCFILVLRNEDDSRTPWSLASLVYHTAQTMGLQRDGTRFGLEPFETEMRRRLWWHICLLDNRSSEYHGIKPFVDDLAFDTKPPLNINDSDINPSMPDFPAERTGFTEMTFCLIRVELMEATWKMSRKSGAASETKENAAEDVLSHEQRETMLKELEEKMQGKYLRHCDPSIPSQLIVSLALELILKRFWLQIHVPRTAVKGKSTSSQQPQAAPSSPDKAQMRDQLFLTSVEILELSGRLLLDPLLSPWHWHSHTYIQWSAVALVLSELCGRAPSAECDCAWESVQRVYDIWKLDKRAQKGTLWRPIRTMMAKARYVREMQRQTELKRRGQDSSAGQLGTASATAGGSTALPAAGLMPSGSDMTPPFTYATGEDSQLDNLTFPGDLGVFEGMFGVMFSTDFSENIFNNTRG</sequence>
<feature type="compositionally biased region" description="Basic and acidic residues" evidence="4">
    <location>
        <begin position="639"/>
        <end position="648"/>
    </location>
</feature>
<dbReference type="InterPro" id="IPR007219">
    <property type="entry name" value="XnlR_reg_dom"/>
</dbReference>
<dbReference type="CDD" id="cd00067">
    <property type="entry name" value="GAL4"/>
    <property type="match status" value="1"/>
</dbReference>
<keyword evidence="2" id="KW-0479">Metal-binding</keyword>
<comment type="caution">
    <text evidence="6">The sequence shown here is derived from an EMBL/GenBank/DDBJ whole genome shotgun (WGS) entry which is preliminary data.</text>
</comment>
<reference evidence="6 7" key="1">
    <citation type="submission" date="2023-01" db="EMBL/GenBank/DDBJ databases">
        <title>Analysis of 21 Apiospora genomes using comparative genomics revels a genus with tremendous synthesis potential of carbohydrate active enzymes and secondary metabolites.</title>
        <authorList>
            <person name="Sorensen T."/>
        </authorList>
    </citation>
    <scope>NUCLEOTIDE SEQUENCE [LARGE SCALE GENOMIC DNA]</scope>
    <source>
        <strain evidence="6 7">CBS 24483</strain>
    </source>
</reference>
<evidence type="ECO:0000313" key="7">
    <source>
        <dbReference type="Proteomes" id="UP001391051"/>
    </source>
</evidence>
<evidence type="ECO:0000256" key="4">
    <source>
        <dbReference type="SAM" id="MobiDB-lite"/>
    </source>
</evidence>
<evidence type="ECO:0000313" key="6">
    <source>
        <dbReference type="EMBL" id="KAK7940740.1"/>
    </source>
</evidence>